<keyword evidence="2" id="KW-0614">Plasmid</keyword>
<organism evidence="2">
    <name type="scientific">Aeromonas salmonicida subsp. salmonicida</name>
    <dbReference type="NCBI Taxonomy" id="29491"/>
    <lineage>
        <taxon>Bacteria</taxon>
        <taxon>Pseudomonadati</taxon>
        <taxon>Pseudomonadota</taxon>
        <taxon>Gammaproteobacteria</taxon>
        <taxon>Aeromonadales</taxon>
        <taxon>Aeromonadaceae</taxon>
        <taxon>Aeromonas</taxon>
    </lineage>
</organism>
<proteinExistence type="inferred from homology"/>
<evidence type="ECO:0000313" key="2">
    <source>
        <dbReference type="EMBL" id="ASD49365.1"/>
    </source>
</evidence>
<name>A0A1Z3MNL1_AERSS</name>
<evidence type="ECO:0000256" key="1">
    <source>
        <dbReference type="ARBA" id="ARBA00009981"/>
    </source>
</evidence>
<geneLocation type="plasmid" evidence="2">
    <name>pAsa9</name>
</geneLocation>
<dbReference type="SUPFAM" id="SSF143120">
    <property type="entry name" value="YefM-like"/>
    <property type="match status" value="1"/>
</dbReference>
<comment type="similarity">
    <text evidence="1">Belongs to the phD/YefM antitoxin family.</text>
</comment>
<dbReference type="InterPro" id="IPR036165">
    <property type="entry name" value="YefM-like_sf"/>
</dbReference>
<reference evidence="2" key="1">
    <citation type="submission" date="2017-01" db="EMBL/GenBank/DDBJ databases">
        <title>Plasmid composition in Aeromonas salmonicida subsp. salmonicida 01-B526 unravels unsuspected type three secretion system loss patterns.</title>
        <authorList>
            <person name="Tanaka K.H."/>
            <person name="Vincent A.T."/>
            <person name="Emond-Rheault J.-G."/>
            <person name="Adamczuk M."/>
            <person name="Frenette M."/>
            <person name="Charette S.J."/>
        </authorList>
    </citation>
    <scope>NUCLEOTIDE SEQUENCE</scope>
    <source>
        <strain evidence="2">01-B526</strain>
        <plasmid evidence="2">pAsa9</plasmid>
    </source>
</reference>
<sequence length="74" mass="8238">MKSSTALLERMDQAVSTSDLSRRHTHYMGLLASGEQDRLVVMKAGKPLAICMSIQEFEKIQAELSKLRSAAEKN</sequence>
<dbReference type="EMBL" id="KY555070">
    <property type="protein sequence ID" value="ASD49365.1"/>
    <property type="molecule type" value="Genomic_DNA"/>
</dbReference>
<accession>A0A1Z3MNL1</accession>
<dbReference type="RefSeq" id="WP_138984559.1">
    <property type="nucleotide sequence ID" value="NZ_CP038104.1"/>
</dbReference>
<protein>
    <recommendedName>
        <fullName evidence="3">Antitoxin</fullName>
    </recommendedName>
</protein>
<dbReference type="AlphaFoldDB" id="A0A1Z3MNL1"/>
<evidence type="ECO:0008006" key="3">
    <source>
        <dbReference type="Google" id="ProtNLM"/>
    </source>
</evidence>